<proteinExistence type="predicted"/>
<organism evidence="1 2">
    <name type="scientific">Acacia crassicarpa</name>
    <name type="common">northern wattle</name>
    <dbReference type="NCBI Taxonomy" id="499986"/>
    <lineage>
        <taxon>Eukaryota</taxon>
        <taxon>Viridiplantae</taxon>
        <taxon>Streptophyta</taxon>
        <taxon>Embryophyta</taxon>
        <taxon>Tracheophyta</taxon>
        <taxon>Spermatophyta</taxon>
        <taxon>Magnoliopsida</taxon>
        <taxon>eudicotyledons</taxon>
        <taxon>Gunneridae</taxon>
        <taxon>Pentapetalae</taxon>
        <taxon>rosids</taxon>
        <taxon>fabids</taxon>
        <taxon>Fabales</taxon>
        <taxon>Fabaceae</taxon>
        <taxon>Caesalpinioideae</taxon>
        <taxon>mimosoid clade</taxon>
        <taxon>Acacieae</taxon>
        <taxon>Acacia</taxon>
    </lineage>
</organism>
<evidence type="ECO:0000313" key="2">
    <source>
        <dbReference type="Proteomes" id="UP001293593"/>
    </source>
</evidence>
<dbReference type="Proteomes" id="UP001293593">
    <property type="component" value="Unassembled WGS sequence"/>
</dbReference>
<dbReference type="AlphaFoldDB" id="A0AAE1KAB3"/>
<comment type="caution">
    <text evidence="1">The sequence shown here is derived from an EMBL/GenBank/DDBJ whole genome shotgun (WGS) entry which is preliminary data.</text>
</comment>
<reference evidence="1" key="1">
    <citation type="submission" date="2023-10" db="EMBL/GenBank/DDBJ databases">
        <title>Chromosome-level genome of the transformable northern wattle, Acacia crassicarpa.</title>
        <authorList>
            <person name="Massaro I."/>
            <person name="Sinha N.R."/>
            <person name="Poethig S."/>
            <person name="Leichty A.R."/>
        </authorList>
    </citation>
    <scope>NUCLEOTIDE SEQUENCE</scope>
    <source>
        <strain evidence="1">Acra3RX</strain>
        <tissue evidence="1">Leaf</tissue>
    </source>
</reference>
<name>A0AAE1KAB3_9FABA</name>
<dbReference type="EMBL" id="JAWXYG010000007">
    <property type="protein sequence ID" value="KAK4268265.1"/>
    <property type="molecule type" value="Genomic_DNA"/>
</dbReference>
<gene>
    <name evidence="1" type="ORF">QN277_024946</name>
</gene>
<evidence type="ECO:0000313" key="1">
    <source>
        <dbReference type="EMBL" id="KAK4268265.1"/>
    </source>
</evidence>
<accession>A0AAE1KAB3</accession>
<sequence length="68" mass="7295">MAALSSIPASFFSPPSMTVDPTLGSFLLQDLSPALNQSFMEGGFVPSPSFFISPRTPSIDLFSNFFDS</sequence>
<protein>
    <submittedName>
        <fullName evidence="1">Uncharacterized protein</fullName>
    </submittedName>
</protein>
<keyword evidence="2" id="KW-1185">Reference proteome</keyword>